<evidence type="ECO:0000313" key="1">
    <source>
        <dbReference type="EMBL" id="GAY69406.1"/>
    </source>
</evidence>
<organism evidence="1 2">
    <name type="scientific">Citrus unshiu</name>
    <name type="common">Satsuma mandarin</name>
    <name type="synonym">Citrus nobilis var. unshiu</name>
    <dbReference type="NCBI Taxonomy" id="55188"/>
    <lineage>
        <taxon>Eukaryota</taxon>
        <taxon>Viridiplantae</taxon>
        <taxon>Streptophyta</taxon>
        <taxon>Embryophyta</taxon>
        <taxon>Tracheophyta</taxon>
        <taxon>Spermatophyta</taxon>
        <taxon>Magnoliopsida</taxon>
        <taxon>eudicotyledons</taxon>
        <taxon>Gunneridae</taxon>
        <taxon>Pentapetalae</taxon>
        <taxon>rosids</taxon>
        <taxon>malvids</taxon>
        <taxon>Sapindales</taxon>
        <taxon>Rutaceae</taxon>
        <taxon>Aurantioideae</taxon>
        <taxon>Citrus</taxon>
    </lineage>
</organism>
<comment type="caution">
    <text evidence="1">The sequence shown here is derived from an EMBL/GenBank/DDBJ whole genome shotgun (WGS) entry which is preliminary data.</text>
</comment>
<gene>
    <name evidence="1" type="ORF">CUMW_271710</name>
</gene>
<keyword evidence="2" id="KW-1185">Reference proteome</keyword>
<protein>
    <submittedName>
        <fullName evidence="1">Uncharacterized protein</fullName>
    </submittedName>
</protein>
<dbReference type="Proteomes" id="UP000236630">
    <property type="component" value="Unassembled WGS sequence"/>
</dbReference>
<sequence length="56" mass="6538">MLTSLEFIVEERNILRDYCDASSAPSPGGLAVIYQPQLCFIFFHFFWKSCLLIEYN</sequence>
<accession>A0A2H5QXQ7</accession>
<reference evidence="1 2" key="1">
    <citation type="journal article" date="2017" name="Front. Genet.">
        <title>Draft sequencing of the heterozygous diploid genome of Satsuma (Citrus unshiu Marc.) using a hybrid assembly approach.</title>
        <authorList>
            <person name="Shimizu T."/>
            <person name="Tanizawa Y."/>
            <person name="Mochizuki T."/>
            <person name="Nagasaki H."/>
            <person name="Yoshioka T."/>
            <person name="Toyoda A."/>
            <person name="Fujiyama A."/>
            <person name="Kaminuma E."/>
            <person name="Nakamura Y."/>
        </authorList>
    </citation>
    <scope>NUCLEOTIDE SEQUENCE [LARGE SCALE GENOMIC DNA]</scope>
    <source>
        <strain evidence="2">cv. Miyagawa wase</strain>
    </source>
</reference>
<proteinExistence type="predicted"/>
<dbReference type="AlphaFoldDB" id="A0A2H5QXQ7"/>
<evidence type="ECO:0000313" key="2">
    <source>
        <dbReference type="Proteomes" id="UP000236630"/>
    </source>
</evidence>
<name>A0A2H5QXQ7_CITUN</name>
<feature type="non-terminal residue" evidence="1">
    <location>
        <position position="56"/>
    </location>
</feature>
<dbReference type="EMBL" id="BDQV01001218">
    <property type="protein sequence ID" value="GAY69406.1"/>
    <property type="molecule type" value="Genomic_DNA"/>
</dbReference>